<dbReference type="GO" id="GO:0004515">
    <property type="term" value="F:nicotinate-nucleotide adenylyltransferase activity"/>
    <property type="evidence" value="ECO:0007669"/>
    <property type="project" value="UniProtKB-UniRule"/>
</dbReference>
<dbReference type="SUPFAM" id="SSF52374">
    <property type="entry name" value="Nucleotidylyl transferase"/>
    <property type="match status" value="1"/>
</dbReference>
<dbReference type="PANTHER" id="PTHR39321:SF3">
    <property type="entry name" value="PHOSPHOPANTETHEINE ADENYLYLTRANSFERASE"/>
    <property type="match status" value="1"/>
</dbReference>
<proteinExistence type="inferred from homology"/>
<keyword evidence="14" id="KW-1185">Reference proteome</keyword>
<evidence type="ECO:0000256" key="6">
    <source>
        <dbReference type="ARBA" id="ARBA00022695"/>
    </source>
</evidence>
<gene>
    <name evidence="11" type="primary">nadD</name>
    <name evidence="13" type="ORF">AHMF7605_13815</name>
</gene>
<dbReference type="EC" id="2.7.7.18" evidence="11"/>
<keyword evidence="4 11" id="KW-0662">Pyridine nucleotide biosynthesis</keyword>
<dbReference type="GO" id="GO:0009435">
    <property type="term" value="P:NAD+ biosynthetic process"/>
    <property type="evidence" value="ECO:0007669"/>
    <property type="project" value="UniProtKB-UniRule"/>
</dbReference>
<evidence type="ECO:0000256" key="9">
    <source>
        <dbReference type="ARBA" id="ARBA00023027"/>
    </source>
</evidence>
<dbReference type="RefSeq" id="WP_106930240.1">
    <property type="nucleotide sequence ID" value="NZ_PYFT01000001.1"/>
</dbReference>
<comment type="function">
    <text evidence="1 11">Catalyzes the reversible adenylation of nicotinate mononucleotide (NaMN) to nicotinic acid adenine dinucleotide (NaAD).</text>
</comment>
<dbReference type="InterPro" id="IPR005248">
    <property type="entry name" value="NadD/NMNAT"/>
</dbReference>
<dbReference type="InterPro" id="IPR014729">
    <property type="entry name" value="Rossmann-like_a/b/a_fold"/>
</dbReference>
<dbReference type="Pfam" id="PF01467">
    <property type="entry name" value="CTP_transf_like"/>
    <property type="match status" value="1"/>
</dbReference>
<dbReference type="Proteomes" id="UP000240357">
    <property type="component" value="Unassembled WGS sequence"/>
</dbReference>
<evidence type="ECO:0000256" key="11">
    <source>
        <dbReference type="HAMAP-Rule" id="MF_00244"/>
    </source>
</evidence>
<dbReference type="InterPro" id="IPR004821">
    <property type="entry name" value="Cyt_trans-like"/>
</dbReference>
<comment type="pathway">
    <text evidence="2 11">Cofactor biosynthesis; NAD(+) biosynthesis; deamido-NAD(+) from nicotinate D-ribonucleotide: step 1/1.</text>
</comment>
<keyword evidence="9 11" id="KW-0520">NAD</keyword>
<dbReference type="OrthoDB" id="5295945at2"/>
<protein>
    <recommendedName>
        <fullName evidence="11">Probable nicotinate-nucleotide adenylyltransferase</fullName>
        <ecNumber evidence="11">2.7.7.18</ecNumber>
    </recommendedName>
    <alternativeName>
        <fullName evidence="11">Deamido-NAD(+) diphosphorylase</fullName>
    </alternativeName>
    <alternativeName>
        <fullName evidence="11">Deamido-NAD(+) pyrophosphorylase</fullName>
    </alternativeName>
    <alternativeName>
        <fullName evidence="11">Nicotinate mononucleotide adenylyltransferase</fullName>
        <shortName evidence="11">NaMN adenylyltransferase</shortName>
    </alternativeName>
</protein>
<comment type="catalytic activity">
    <reaction evidence="10 11">
        <text>nicotinate beta-D-ribonucleotide + ATP + H(+) = deamido-NAD(+) + diphosphate</text>
        <dbReference type="Rhea" id="RHEA:22860"/>
        <dbReference type="ChEBI" id="CHEBI:15378"/>
        <dbReference type="ChEBI" id="CHEBI:30616"/>
        <dbReference type="ChEBI" id="CHEBI:33019"/>
        <dbReference type="ChEBI" id="CHEBI:57502"/>
        <dbReference type="ChEBI" id="CHEBI:58437"/>
        <dbReference type="EC" id="2.7.7.18"/>
    </reaction>
</comment>
<evidence type="ECO:0000313" key="13">
    <source>
        <dbReference type="EMBL" id="PSR54509.1"/>
    </source>
</evidence>
<dbReference type="HAMAP" id="MF_00244">
    <property type="entry name" value="NaMN_adenylyltr"/>
    <property type="match status" value="1"/>
</dbReference>
<dbReference type="PANTHER" id="PTHR39321">
    <property type="entry name" value="NICOTINATE-NUCLEOTIDE ADENYLYLTRANSFERASE-RELATED"/>
    <property type="match status" value="1"/>
</dbReference>
<dbReference type="EMBL" id="PYFT01000001">
    <property type="protein sequence ID" value="PSR54509.1"/>
    <property type="molecule type" value="Genomic_DNA"/>
</dbReference>
<dbReference type="NCBIfam" id="TIGR00125">
    <property type="entry name" value="cyt_tran_rel"/>
    <property type="match status" value="1"/>
</dbReference>
<feature type="domain" description="Cytidyltransferase-like" evidence="12">
    <location>
        <begin position="6"/>
        <end position="162"/>
    </location>
</feature>
<evidence type="ECO:0000256" key="10">
    <source>
        <dbReference type="ARBA" id="ARBA00048721"/>
    </source>
</evidence>
<comment type="caution">
    <text evidence="13">The sequence shown here is derived from an EMBL/GenBank/DDBJ whole genome shotgun (WGS) entry which is preliminary data.</text>
</comment>
<reference evidence="13 14" key="1">
    <citation type="submission" date="2018-03" db="EMBL/GenBank/DDBJ databases">
        <title>Adhaeribacter sp. HMF7605 Genome sequencing and assembly.</title>
        <authorList>
            <person name="Kang H."/>
            <person name="Kang J."/>
            <person name="Cha I."/>
            <person name="Kim H."/>
            <person name="Joh K."/>
        </authorList>
    </citation>
    <scope>NUCLEOTIDE SEQUENCE [LARGE SCALE GENOMIC DNA]</scope>
    <source>
        <strain evidence="13 14">HMF7605</strain>
    </source>
</reference>
<keyword evidence="5 11" id="KW-0808">Transferase</keyword>
<evidence type="ECO:0000259" key="12">
    <source>
        <dbReference type="Pfam" id="PF01467"/>
    </source>
</evidence>
<dbReference type="AlphaFoldDB" id="A0A2T2YG70"/>
<keyword evidence="7 11" id="KW-0547">Nucleotide-binding</keyword>
<dbReference type="CDD" id="cd02165">
    <property type="entry name" value="NMNAT"/>
    <property type="match status" value="1"/>
</dbReference>
<organism evidence="13 14">
    <name type="scientific">Adhaeribacter arboris</name>
    <dbReference type="NCBI Taxonomy" id="2072846"/>
    <lineage>
        <taxon>Bacteria</taxon>
        <taxon>Pseudomonadati</taxon>
        <taxon>Bacteroidota</taxon>
        <taxon>Cytophagia</taxon>
        <taxon>Cytophagales</taxon>
        <taxon>Hymenobacteraceae</taxon>
        <taxon>Adhaeribacter</taxon>
    </lineage>
</organism>
<name>A0A2T2YG70_9BACT</name>
<evidence type="ECO:0000256" key="1">
    <source>
        <dbReference type="ARBA" id="ARBA00002324"/>
    </source>
</evidence>
<evidence type="ECO:0000313" key="14">
    <source>
        <dbReference type="Proteomes" id="UP000240357"/>
    </source>
</evidence>
<sequence length="190" mass="21883">MKVGLLFGSFNPIHTGHLILANYMANNTDLSAVWLVVSPQNPFKKSTSLLHEFDRLHMVNLAIDTNSRLGVSDIEFKMPKPSYTVDSLTYLQEKYPSYEFVLIMGEDNLPSFPKWKNYEQILEFFQIYVYPRSGTPPSPLKNHPKVKLVPAPLLDISATFIRDCVHQGKSITYMVPEVVENYIKLKKFWL</sequence>
<evidence type="ECO:0000256" key="7">
    <source>
        <dbReference type="ARBA" id="ARBA00022741"/>
    </source>
</evidence>
<dbReference type="NCBIfam" id="TIGR00482">
    <property type="entry name" value="nicotinate (nicotinamide) nucleotide adenylyltransferase"/>
    <property type="match status" value="1"/>
</dbReference>
<dbReference type="Gene3D" id="3.40.50.620">
    <property type="entry name" value="HUPs"/>
    <property type="match status" value="1"/>
</dbReference>
<evidence type="ECO:0000256" key="4">
    <source>
        <dbReference type="ARBA" id="ARBA00022642"/>
    </source>
</evidence>
<dbReference type="GO" id="GO:0005524">
    <property type="term" value="F:ATP binding"/>
    <property type="evidence" value="ECO:0007669"/>
    <property type="project" value="UniProtKB-KW"/>
</dbReference>
<keyword evidence="6 11" id="KW-0548">Nucleotidyltransferase</keyword>
<evidence type="ECO:0000256" key="5">
    <source>
        <dbReference type="ARBA" id="ARBA00022679"/>
    </source>
</evidence>
<accession>A0A2T2YG70</accession>
<dbReference type="UniPathway" id="UPA00253">
    <property type="reaction ID" value="UER00332"/>
</dbReference>
<evidence type="ECO:0000256" key="8">
    <source>
        <dbReference type="ARBA" id="ARBA00022840"/>
    </source>
</evidence>
<keyword evidence="8 11" id="KW-0067">ATP-binding</keyword>
<comment type="similarity">
    <text evidence="3 11">Belongs to the NadD family.</text>
</comment>
<evidence type="ECO:0000256" key="3">
    <source>
        <dbReference type="ARBA" id="ARBA00009014"/>
    </source>
</evidence>
<evidence type="ECO:0000256" key="2">
    <source>
        <dbReference type="ARBA" id="ARBA00005019"/>
    </source>
</evidence>